<evidence type="ECO:0000256" key="1">
    <source>
        <dbReference type="SAM" id="MobiDB-lite"/>
    </source>
</evidence>
<dbReference type="EMBL" id="BRPJ01000094">
    <property type="protein sequence ID" value="GLB32404.1"/>
    <property type="molecule type" value="Genomic_DNA"/>
</dbReference>
<feature type="region of interest" description="Disordered" evidence="1">
    <location>
        <begin position="264"/>
        <end position="294"/>
    </location>
</feature>
<accession>A0ABQ5MC36</accession>
<dbReference type="InterPro" id="IPR025668">
    <property type="entry name" value="Tnp_DDE_dom"/>
</dbReference>
<evidence type="ECO:0000313" key="5">
    <source>
        <dbReference type="Proteomes" id="UP001419084"/>
    </source>
</evidence>
<evidence type="ECO:0000313" key="4">
    <source>
        <dbReference type="EMBL" id="GLB32404.1"/>
    </source>
</evidence>
<name>A0ABQ5MC36_9FIRM</name>
<dbReference type="PANTHER" id="PTHR33408">
    <property type="entry name" value="TRANSPOSASE"/>
    <property type="match status" value="1"/>
</dbReference>
<keyword evidence="5" id="KW-1185">Reference proteome</keyword>
<gene>
    <name evidence="4" type="ORF">LAD12857_43270</name>
</gene>
<dbReference type="Pfam" id="PF05598">
    <property type="entry name" value="DUF772"/>
    <property type="match status" value="1"/>
</dbReference>
<reference evidence="4 5" key="1">
    <citation type="journal article" date="2024" name="Int. J. Syst. Evol. Microbiol.">
        <title>Lacrimispora brassicae sp. nov. isolated from fermented cabbage, and proposal of Clostridium indicum Gundawar et al. 2019 and Clostridium methoxybenzovorans Mechichi et al. 1999 as heterotypic synonyms of Lacrimispora amygdalina (Parshina et al. 2003) Haas and Blanchard 2020 and Lacrimispora indolis (McClung and McCoy 1957) Haas and Blanchard 2020, respectively.</title>
        <authorList>
            <person name="Kobayashi H."/>
            <person name="Tanizawa Y."/>
            <person name="Sakamoto M."/>
            <person name="Ohkuma M."/>
            <person name="Tohno M."/>
        </authorList>
    </citation>
    <scope>NUCLEOTIDE SEQUENCE [LARGE SCALE GENOMIC DNA]</scope>
    <source>
        <strain evidence="4 5">DSM 12857</strain>
    </source>
</reference>
<evidence type="ECO:0000259" key="2">
    <source>
        <dbReference type="Pfam" id="PF05598"/>
    </source>
</evidence>
<evidence type="ECO:0000259" key="3">
    <source>
        <dbReference type="Pfam" id="PF13751"/>
    </source>
</evidence>
<evidence type="ECO:0008006" key="6">
    <source>
        <dbReference type="Google" id="ProtNLM"/>
    </source>
</evidence>
<dbReference type="Proteomes" id="UP001419084">
    <property type="component" value="Unassembled WGS sequence"/>
</dbReference>
<dbReference type="RefSeq" id="WP_346066220.1">
    <property type="nucleotide sequence ID" value="NZ_BRPJ01000094.1"/>
</dbReference>
<protein>
    <recommendedName>
        <fullName evidence="6">Transposase</fullName>
    </recommendedName>
</protein>
<feature type="domain" description="Transposase InsH N-terminal" evidence="2">
    <location>
        <begin position="40"/>
        <end position="120"/>
    </location>
</feature>
<organism evidence="4 5">
    <name type="scientific">Lacrimispora amygdalina</name>
    <dbReference type="NCBI Taxonomy" id="253257"/>
    <lineage>
        <taxon>Bacteria</taxon>
        <taxon>Bacillati</taxon>
        <taxon>Bacillota</taxon>
        <taxon>Clostridia</taxon>
        <taxon>Lachnospirales</taxon>
        <taxon>Lachnospiraceae</taxon>
        <taxon>Lacrimispora</taxon>
    </lineage>
</organism>
<feature type="compositionally biased region" description="Polar residues" evidence="1">
    <location>
        <begin position="274"/>
        <end position="283"/>
    </location>
</feature>
<sequence length="551" mass="62877">MSFTTNESQQLSLEDSFLNLNDRTKKFVLTSWAKGFADVIFPAINEQRFSVLYSDTKASRPNNPVNAVIGSLILKELFNLTDDELLASILCDIRFQYALNTTSFKEQPFSDRTFSRFRERLYLYTVETGVDLLHEEMEAMAEVFVKYLNINPSVKRMDSIMVSSSSKKMSRLEILYSCVQNMIKTVNRTGENQLLKNMEHYLNEEDRNETIYYRKNEEISSRLQQVIADANTLIAKLDDAYFELPEYQLLRRVLLEQTETDSNGNVIPKAKKSITPSSLQNPSDPDATYRSKAGKDNKGYVGNLVETVDENGSIITAYDYAVNSHSDSSFCKETIEKLGLQETKTTLIADGAYTSTENVDLAAENNIELVTTALIGKTPDIIQASFQIDSNKREVIKCPAGNKPYKTSYYEETGLYRASLNKKSCEHCPLREQCGAKLQKKSAYVQITEKVVQRASYLQKLSSEEYRSLSKKRNGVEGLPSVLRRRYHVDNMPVRGLMRSKMWFSLKVGAINVKRVLKRVLMLLISIMKKGEILFFKKQSIFKTVMRLKVA</sequence>
<feature type="domain" description="Transposase DDE" evidence="3">
    <location>
        <begin position="398"/>
        <end position="516"/>
    </location>
</feature>
<proteinExistence type="predicted"/>
<dbReference type="Pfam" id="PF13751">
    <property type="entry name" value="DDE_Tnp_1_6"/>
    <property type="match status" value="1"/>
</dbReference>
<comment type="caution">
    <text evidence="4">The sequence shown here is derived from an EMBL/GenBank/DDBJ whole genome shotgun (WGS) entry which is preliminary data.</text>
</comment>
<dbReference type="InterPro" id="IPR008490">
    <property type="entry name" value="Transposase_InsH_N"/>
</dbReference>